<protein>
    <submittedName>
        <fullName evidence="1">Uncharacterized protein</fullName>
    </submittedName>
</protein>
<reference evidence="1" key="2">
    <citation type="submission" date="2025-09" db="UniProtKB">
        <authorList>
            <consortium name="EnsemblPlants"/>
        </authorList>
    </citation>
    <scope>IDENTIFICATION</scope>
</reference>
<dbReference type="Proteomes" id="UP001732700">
    <property type="component" value="Chromosome 6C"/>
</dbReference>
<accession>A0ACD5ZCM6</accession>
<keyword evidence="2" id="KW-1185">Reference proteome</keyword>
<evidence type="ECO:0000313" key="2">
    <source>
        <dbReference type="Proteomes" id="UP001732700"/>
    </source>
</evidence>
<organism evidence="1 2">
    <name type="scientific">Avena sativa</name>
    <name type="common">Oat</name>
    <dbReference type="NCBI Taxonomy" id="4498"/>
    <lineage>
        <taxon>Eukaryota</taxon>
        <taxon>Viridiplantae</taxon>
        <taxon>Streptophyta</taxon>
        <taxon>Embryophyta</taxon>
        <taxon>Tracheophyta</taxon>
        <taxon>Spermatophyta</taxon>
        <taxon>Magnoliopsida</taxon>
        <taxon>Liliopsida</taxon>
        <taxon>Poales</taxon>
        <taxon>Poaceae</taxon>
        <taxon>BOP clade</taxon>
        <taxon>Pooideae</taxon>
        <taxon>Poodae</taxon>
        <taxon>Poeae</taxon>
        <taxon>Poeae Chloroplast Group 1 (Aveneae type)</taxon>
        <taxon>Aveninae</taxon>
        <taxon>Avena</taxon>
    </lineage>
</organism>
<name>A0ACD5ZCM6_AVESA</name>
<sequence length="806" mass="90280">MASNKRRRSEPSAPAPALPDEIVTEVLLRLPVKSILRFRAVCRSWAAALSSEEFCSLHTAKVEAAEPASPRLIFISPAPGFDSTGVFSCSPSRDDDGLLFTLDDVRGDFADMTPAPCRGLTLVYDAVAPAYYVFNAATRAVTRLPRYQDSVRATAGLGFDARTKEYKVVRLFQGEYYENQKIKCEVYTLGGEHGDRWRPAAGGVPFRFCKFANAAISTARSSKLQPVFADGFLHWLIDPVHLVKVPRAAILSFSVADETFRWVRSPPFHLSGVHLAEIDDRLCIVRDLRPSGSMLEIWRMREYSSTGDWSLEHSIDLLQHVERGLIEPHVIRVVGSVGSCRSRKKVIILATSQRKVIIHDPVSGTLETIIATREINSFYETEHSAPRVSLFKESLAPVRKTNEEIALSSPMAKASKEILLRLPGDYVVQCKLVSKQWLRLIESQSFMRSYYVLKNMDRRPKIMLVGKGAGGLGFSFAPLKKFLGHAPSQGAWLDAKVVCSKPCHGMNLVSTEFEEYLCNPFTGYRHVHNGRMRTFDLPVHVLSLMGSNGCTQEGHAFAIGNRNVGLGFDLLTQEHVILQHFYHWKDFKTRQYSSTLSLVSCNIGSPEHDLMPPLPLNSMPPTYLAGVMYWMSEPRLGQSYERAIVSFDISTRMFGVVPCPPCISKWNNTSPSQTFVVEIEGVLCVVLADPLAEELDIWKLESGRWDRSYKLHLKGWSGYSLRENVVVPLAVDPKDGRFLLNTGRKLGLYDLSKRSIENLYPLDEEKHGCSSGVNQLDSKISPFVPILYEESLASYPRASKARRLRG</sequence>
<reference evidence="1" key="1">
    <citation type="submission" date="2021-05" db="EMBL/GenBank/DDBJ databases">
        <authorList>
            <person name="Scholz U."/>
            <person name="Mascher M."/>
            <person name="Fiebig A."/>
        </authorList>
    </citation>
    <scope>NUCLEOTIDE SEQUENCE [LARGE SCALE GENOMIC DNA]</scope>
</reference>
<dbReference type="EnsemblPlants" id="AVESA.00010b.r2.6CG1133560.1">
    <property type="protein sequence ID" value="AVESA.00010b.r2.6CG1133560.1.CDS.1"/>
    <property type="gene ID" value="AVESA.00010b.r2.6CG1133560"/>
</dbReference>
<proteinExistence type="predicted"/>
<evidence type="ECO:0000313" key="1">
    <source>
        <dbReference type="EnsemblPlants" id="AVESA.00010b.r2.6CG1133560.1.CDS.1"/>
    </source>
</evidence>